<dbReference type="InterPro" id="IPR013216">
    <property type="entry name" value="Methyltransf_11"/>
</dbReference>
<feature type="domain" description="Methyltransferase type 11" evidence="1">
    <location>
        <begin position="62"/>
        <end position="156"/>
    </location>
</feature>
<evidence type="ECO:0000313" key="2">
    <source>
        <dbReference type="EMBL" id="GIG50226.1"/>
    </source>
</evidence>
<dbReference type="SUPFAM" id="SSF53335">
    <property type="entry name" value="S-adenosyl-L-methionine-dependent methyltransferases"/>
    <property type="match status" value="1"/>
</dbReference>
<dbReference type="Pfam" id="PF08241">
    <property type="entry name" value="Methyltransf_11"/>
    <property type="match status" value="1"/>
</dbReference>
<dbReference type="GO" id="GO:0008757">
    <property type="term" value="F:S-adenosylmethionine-dependent methyltransferase activity"/>
    <property type="evidence" value="ECO:0007669"/>
    <property type="project" value="InterPro"/>
</dbReference>
<sequence>MVSVIDDDAALNREVWTRQNAAFTDAQAFRAWASAEITWGLFDIPESRLGALGDVTGLDVVELGCGTAYFSAWLARAGARPVGVDVTPAQLDTARRCQEQFGVSFPLIEADAQDVPLPAASFDLAVSEYGASLWCDPDRWIAEAARLLRPGGRLVFLTNSILVTLCLPEEEGYAGQSLLRPQRGMHRVQWSNGGVEFHPAHGEWIRILAAHGLVVEALHELYAPDDAQTHEYYDVATADWARQWPVEDLWTARKLGHRP</sequence>
<comment type="caution">
    <text evidence="2">The sequence shown here is derived from an EMBL/GenBank/DDBJ whole genome shotgun (WGS) entry which is preliminary data.</text>
</comment>
<dbReference type="PANTHER" id="PTHR43591:SF24">
    <property type="entry name" value="2-METHOXY-6-POLYPRENYL-1,4-BENZOQUINOL METHYLASE, MITOCHONDRIAL"/>
    <property type="match status" value="1"/>
</dbReference>
<organism evidence="2 3">
    <name type="scientific">Dactylosporangium siamense</name>
    <dbReference type="NCBI Taxonomy" id="685454"/>
    <lineage>
        <taxon>Bacteria</taxon>
        <taxon>Bacillati</taxon>
        <taxon>Actinomycetota</taxon>
        <taxon>Actinomycetes</taxon>
        <taxon>Micromonosporales</taxon>
        <taxon>Micromonosporaceae</taxon>
        <taxon>Dactylosporangium</taxon>
    </lineage>
</organism>
<dbReference type="AlphaFoldDB" id="A0A919PVV8"/>
<keyword evidence="3" id="KW-1185">Reference proteome</keyword>
<accession>A0A919PVV8</accession>
<evidence type="ECO:0000313" key="3">
    <source>
        <dbReference type="Proteomes" id="UP000660611"/>
    </source>
</evidence>
<dbReference type="PANTHER" id="PTHR43591">
    <property type="entry name" value="METHYLTRANSFERASE"/>
    <property type="match status" value="1"/>
</dbReference>
<name>A0A919PVV8_9ACTN</name>
<dbReference type="Gene3D" id="3.40.50.150">
    <property type="entry name" value="Vaccinia Virus protein VP39"/>
    <property type="match status" value="1"/>
</dbReference>
<proteinExistence type="predicted"/>
<reference evidence="2" key="1">
    <citation type="submission" date="2021-01" db="EMBL/GenBank/DDBJ databases">
        <title>Whole genome shotgun sequence of Dactylosporangium siamense NBRC 106093.</title>
        <authorList>
            <person name="Komaki H."/>
            <person name="Tamura T."/>
        </authorList>
    </citation>
    <scope>NUCLEOTIDE SEQUENCE</scope>
    <source>
        <strain evidence="2">NBRC 106093</strain>
    </source>
</reference>
<dbReference type="CDD" id="cd02440">
    <property type="entry name" value="AdoMet_MTases"/>
    <property type="match status" value="1"/>
</dbReference>
<dbReference type="Proteomes" id="UP000660611">
    <property type="component" value="Unassembled WGS sequence"/>
</dbReference>
<evidence type="ECO:0000259" key="1">
    <source>
        <dbReference type="Pfam" id="PF08241"/>
    </source>
</evidence>
<gene>
    <name evidence="2" type="ORF">Dsi01nite_082670</name>
</gene>
<protein>
    <recommendedName>
        <fullName evidence="1">Methyltransferase type 11 domain-containing protein</fullName>
    </recommendedName>
</protein>
<dbReference type="EMBL" id="BONQ01000129">
    <property type="protein sequence ID" value="GIG50226.1"/>
    <property type="molecule type" value="Genomic_DNA"/>
</dbReference>
<dbReference type="InterPro" id="IPR029063">
    <property type="entry name" value="SAM-dependent_MTases_sf"/>
</dbReference>